<evidence type="ECO:0000313" key="4">
    <source>
        <dbReference type="Proteomes" id="UP000698028"/>
    </source>
</evidence>
<keyword evidence="1" id="KW-0732">Signal</keyword>
<name>A0ABS6V2F9_9SPHN</name>
<reference evidence="3 4" key="1">
    <citation type="submission" date="2021-07" db="EMBL/GenBank/DDBJ databases">
        <title>The draft genome sequence of Sphingomicrobium sp. B8.</title>
        <authorList>
            <person name="Mu L."/>
        </authorList>
    </citation>
    <scope>NUCLEOTIDE SEQUENCE [LARGE SCALE GENOMIC DNA]</scope>
    <source>
        <strain evidence="3 4">B8</strain>
    </source>
</reference>
<dbReference type="PROSITE" id="PS01098">
    <property type="entry name" value="LIPASE_GDSL_SER"/>
    <property type="match status" value="1"/>
</dbReference>
<dbReference type="RefSeq" id="WP_218631822.1">
    <property type="nucleotide sequence ID" value="NZ_JAHVAH010000001.1"/>
</dbReference>
<dbReference type="Proteomes" id="UP000698028">
    <property type="component" value="Unassembled WGS sequence"/>
</dbReference>
<dbReference type="InterPro" id="IPR051532">
    <property type="entry name" value="Ester_Hydrolysis_Enzymes"/>
</dbReference>
<protein>
    <submittedName>
        <fullName evidence="3">Arylesterase</fullName>
    </submittedName>
</protein>
<dbReference type="InterPro" id="IPR008265">
    <property type="entry name" value="Lipase_GDSL_AS"/>
</dbReference>
<evidence type="ECO:0000259" key="2">
    <source>
        <dbReference type="Pfam" id="PF13472"/>
    </source>
</evidence>
<accession>A0ABS6V2F9</accession>
<dbReference type="InterPro" id="IPR013830">
    <property type="entry name" value="SGNH_hydro"/>
</dbReference>
<dbReference type="EMBL" id="JAHVAH010000001">
    <property type="protein sequence ID" value="MBW0143755.1"/>
    <property type="molecule type" value="Genomic_DNA"/>
</dbReference>
<dbReference type="Pfam" id="PF13472">
    <property type="entry name" value="Lipase_GDSL_2"/>
    <property type="match status" value="1"/>
</dbReference>
<feature type="domain" description="SGNH hydrolase-type esterase" evidence="2">
    <location>
        <begin position="32"/>
        <end position="193"/>
    </location>
</feature>
<gene>
    <name evidence="3" type="ORF">KTQ36_00390</name>
</gene>
<dbReference type="PANTHER" id="PTHR30383:SF24">
    <property type="entry name" value="THIOESTERASE 1_PROTEASE 1_LYSOPHOSPHOLIPASE L1"/>
    <property type="match status" value="1"/>
</dbReference>
<keyword evidence="4" id="KW-1185">Reference proteome</keyword>
<sequence length="211" mass="22905">MSIRFLSHLVALLTLFSASAHAQPVERPTIMAFGDSLTAGYNLPEGLGFAPQLEDALRREGVAATVIDAGVSGETTSGGRERIEWVLDGLEKKPDLFILELGGNDMLRVIDPALTEANLRAMLDVLAERDIDVLLAGMQAAPNYDPAFVEAFNAIYPRLAAYYDVPLYPLFVDGVAGEPDKLLPDGIHPNFEGIKVMVTRILPSVRQSLEN</sequence>
<feature type="signal peptide" evidence="1">
    <location>
        <begin position="1"/>
        <end position="22"/>
    </location>
</feature>
<proteinExistence type="predicted"/>
<comment type="caution">
    <text evidence="3">The sequence shown here is derived from an EMBL/GenBank/DDBJ whole genome shotgun (WGS) entry which is preliminary data.</text>
</comment>
<dbReference type="CDD" id="cd01822">
    <property type="entry name" value="Lysophospholipase_L1_like"/>
    <property type="match status" value="1"/>
</dbReference>
<feature type="chain" id="PRO_5046544592" evidence="1">
    <location>
        <begin position="23"/>
        <end position="211"/>
    </location>
</feature>
<organism evidence="3 4">
    <name type="scientific">Sphingomicrobium clamense</name>
    <dbReference type="NCBI Taxonomy" id="2851013"/>
    <lineage>
        <taxon>Bacteria</taxon>
        <taxon>Pseudomonadati</taxon>
        <taxon>Pseudomonadota</taxon>
        <taxon>Alphaproteobacteria</taxon>
        <taxon>Sphingomonadales</taxon>
        <taxon>Sphingomonadaceae</taxon>
        <taxon>Sphingomicrobium</taxon>
    </lineage>
</organism>
<evidence type="ECO:0000256" key="1">
    <source>
        <dbReference type="SAM" id="SignalP"/>
    </source>
</evidence>
<dbReference type="PANTHER" id="PTHR30383">
    <property type="entry name" value="THIOESTERASE 1/PROTEASE 1/LYSOPHOSPHOLIPASE L1"/>
    <property type="match status" value="1"/>
</dbReference>
<evidence type="ECO:0000313" key="3">
    <source>
        <dbReference type="EMBL" id="MBW0143755.1"/>
    </source>
</evidence>